<dbReference type="Proteomes" id="UP000244722">
    <property type="component" value="Unassembled WGS sequence"/>
</dbReference>
<proteinExistence type="predicted"/>
<feature type="region of interest" description="Disordered" evidence="1">
    <location>
        <begin position="1"/>
        <end position="97"/>
    </location>
</feature>
<feature type="region of interest" description="Disordered" evidence="1">
    <location>
        <begin position="461"/>
        <end position="546"/>
    </location>
</feature>
<name>A0A2T7A511_TUBBO</name>
<feature type="region of interest" description="Disordered" evidence="1">
    <location>
        <begin position="378"/>
        <end position="405"/>
    </location>
</feature>
<protein>
    <submittedName>
        <fullName evidence="2">Uncharacterized protein</fullName>
    </submittedName>
</protein>
<feature type="compositionally biased region" description="Polar residues" evidence="1">
    <location>
        <begin position="250"/>
        <end position="267"/>
    </location>
</feature>
<dbReference type="AlphaFoldDB" id="A0A2T7A511"/>
<evidence type="ECO:0000313" key="3">
    <source>
        <dbReference type="Proteomes" id="UP000244722"/>
    </source>
</evidence>
<keyword evidence="3" id="KW-1185">Reference proteome</keyword>
<sequence>MVFRHNFSFSPRQPALSRPSSRSSLASSHAGGLRNPDDGEVSPSSKGPSFMSSWGSKRSSVSSFASSFRRRRHKEAPAASSADDDEGPEGEIALSRDRAMVVPIINVGDCGEEDDQNGFSGQDDIPKGMGIGLSTSLSPFDHATIDIPFNSTHKETPQTLAGETSSGEPLTFTTLDAPFPFSQPITAPRSVRSNRRPAVPNIQIPPPPPSSYTIQRNQTSPSELGDSPLRMKKSKGVEQIGVRLLLKTLSPGSNNDEGVNDNTTLSHKNTRAKEFQSYLEEPTPVYLSSPWFPPTQRKSITFDDPAMESNPQSRRPSIKIQPSAKLETPSPIISPSSNRTSGSSALFRSYLGVPSVSHTPRPSTPSSTRSFLLEDDDSDEVEAAKEEQPTSRRGSLSPSSRRSSVNTFFCRGSRTSFSGASNRWSIGLGSIADTDIVIKDDEDLTGYPGINELKKQISWLCTNPPEHSSTPSDDEGDDEDRADSESGEEDSYHKHLTIITKMTSGPPGSRSGSVGPMTPELISSISDSSSGPVSTPPRRRNRRRTASSECIVLEALQEMYLAGAKAELELPPPMMKGLRISGEVEVRGDGPWSEVLLDLAQGSRW</sequence>
<evidence type="ECO:0000256" key="1">
    <source>
        <dbReference type="SAM" id="MobiDB-lite"/>
    </source>
</evidence>
<dbReference type="OrthoDB" id="5370050at2759"/>
<feature type="compositionally biased region" description="Low complexity" evidence="1">
    <location>
        <begin position="42"/>
        <end position="67"/>
    </location>
</feature>
<feature type="compositionally biased region" description="Polar residues" evidence="1">
    <location>
        <begin position="331"/>
        <end position="343"/>
    </location>
</feature>
<feature type="compositionally biased region" description="Acidic residues" evidence="1">
    <location>
        <begin position="472"/>
        <end position="489"/>
    </location>
</feature>
<organism evidence="2 3">
    <name type="scientific">Tuber borchii</name>
    <name type="common">White truffle</name>
    <dbReference type="NCBI Taxonomy" id="42251"/>
    <lineage>
        <taxon>Eukaryota</taxon>
        <taxon>Fungi</taxon>
        <taxon>Dikarya</taxon>
        <taxon>Ascomycota</taxon>
        <taxon>Pezizomycotina</taxon>
        <taxon>Pezizomycetes</taxon>
        <taxon>Pezizales</taxon>
        <taxon>Tuberaceae</taxon>
        <taxon>Tuber</taxon>
    </lineage>
</organism>
<feature type="compositionally biased region" description="Low complexity" evidence="1">
    <location>
        <begin position="504"/>
        <end position="530"/>
    </location>
</feature>
<evidence type="ECO:0000313" key="2">
    <source>
        <dbReference type="EMBL" id="PUU82836.1"/>
    </source>
</evidence>
<feature type="compositionally biased region" description="Polar residues" evidence="1">
    <location>
        <begin position="157"/>
        <end position="174"/>
    </location>
</feature>
<feature type="compositionally biased region" description="Low complexity" evidence="1">
    <location>
        <begin position="10"/>
        <end position="28"/>
    </location>
</feature>
<feature type="compositionally biased region" description="Low complexity" evidence="1">
    <location>
        <begin position="391"/>
        <end position="404"/>
    </location>
</feature>
<accession>A0A2T7A511</accession>
<feature type="region of interest" description="Disordered" evidence="1">
    <location>
        <begin position="148"/>
        <end position="235"/>
    </location>
</feature>
<feature type="region of interest" description="Disordered" evidence="1">
    <location>
        <begin position="286"/>
        <end position="343"/>
    </location>
</feature>
<gene>
    <name evidence="2" type="ORF">B9Z19DRAFT_1074067</name>
</gene>
<reference evidence="2 3" key="1">
    <citation type="submission" date="2017-04" db="EMBL/GenBank/DDBJ databases">
        <title>Draft genome sequence of Tuber borchii Vittad., a whitish edible truffle.</title>
        <authorList>
            <consortium name="DOE Joint Genome Institute"/>
            <person name="Murat C."/>
            <person name="Kuo A."/>
            <person name="Barry K.W."/>
            <person name="Clum A."/>
            <person name="Dockter R.B."/>
            <person name="Fauchery L."/>
            <person name="Iotti M."/>
            <person name="Kohler A."/>
            <person name="Labutti K."/>
            <person name="Lindquist E.A."/>
            <person name="Lipzen A."/>
            <person name="Ohm R.A."/>
            <person name="Wang M."/>
            <person name="Grigoriev I.V."/>
            <person name="Zambonelli A."/>
            <person name="Martin F.M."/>
        </authorList>
    </citation>
    <scope>NUCLEOTIDE SEQUENCE [LARGE SCALE GENOMIC DNA]</scope>
    <source>
        <strain evidence="2 3">Tbo3840</strain>
    </source>
</reference>
<feature type="compositionally biased region" description="Polar residues" evidence="1">
    <location>
        <begin position="212"/>
        <end position="222"/>
    </location>
</feature>
<dbReference type="EMBL" id="NESQ01000021">
    <property type="protein sequence ID" value="PUU82836.1"/>
    <property type="molecule type" value="Genomic_DNA"/>
</dbReference>
<feature type="region of interest" description="Disordered" evidence="1">
    <location>
        <begin position="248"/>
        <end position="268"/>
    </location>
</feature>
<comment type="caution">
    <text evidence="2">The sequence shown here is derived from an EMBL/GenBank/DDBJ whole genome shotgun (WGS) entry which is preliminary data.</text>
</comment>